<evidence type="ECO:0000313" key="3">
    <source>
        <dbReference type="Proteomes" id="UP000176377"/>
    </source>
</evidence>
<dbReference type="EMBL" id="MFLA01000021">
    <property type="protein sequence ID" value="OGG59271.1"/>
    <property type="molecule type" value="Genomic_DNA"/>
</dbReference>
<dbReference type="InterPro" id="IPR001920">
    <property type="entry name" value="Asp/Glu_race"/>
</dbReference>
<accession>A0A1F6DD16</accession>
<dbReference type="InterPro" id="IPR015942">
    <property type="entry name" value="Asp/Glu/hydantoin_racemase"/>
</dbReference>
<name>A0A1F6DD16_9BACT</name>
<comment type="caution">
    <text evidence="2">The sequence shown here is derived from an EMBL/GenBank/DDBJ whole genome shotgun (WGS) entry which is preliminary data.</text>
</comment>
<dbReference type="PANTHER" id="PTHR21198">
    <property type="entry name" value="GLUTAMATE RACEMASE"/>
    <property type="match status" value="1"/>
</dbReference>
<evidence type="ECO:0000313" key="2">
    <source>
        <dbReference type="EMBL" id="OGG59271.1"/>
    </source>
</evidence>
<evidence type="ECO:0000256" key="1">
    <source>
        <dbReference type="ARBA" id="ARBA00023235"/>
    </source>
</evidence>
<dbReference type="Gene3D" id="3.40.50.1860">
    <property type="match status" value="2"/>
</dbReference>
<dbReference type="AlphaFoldDB" id="A0A1F6DD16"/>
<dbReference type="Proteomes" id="UP000176377">
    <property type="component" value="Unassembled WGS sequence"/>
</dbReference>
<dbReference type="GO" id="GO:0047661">
    <property type="term" value="F:amino-acid racemase activity"/>
    <property type="evidence" value="ECO:0007669"/>
    <property type="project" value="InterPro"/>
</dbReference>
<dbReference type="SUPFAM" id="SSF53681">
    <property type="entry name" value="Aspartate/glutamate racemase"/>
    <property type="match status" value="2"/>
</dbReference>
<keyword evidence="1" id="KW-0413">Isomerase</keyword>
<organism evidence="2 3">
    <name type="scientific">Candidatus Kaiserbacteria bacterium RIFCSPHIGHO2_01_FULL_56_24</name>
    <dbReference type="NCBI Taxonomy" id="1798487"/>
    <lineage>
        <taxon>Bacteria</taxon>
        <taxon>Candidatus Kaiseribacteriota</taxon>
    </lineage>
</organism>
<protein>
    <submittedName>
        <fullName evidence="2">Uncharacterized protein</fullName>
    </submittedName>
</protein>
<sequence length="253" mass="27369">MIGIFDSGSGGLTVMRAIRQRLPNCDVVYFGDIGNAPYGAKSQEELSLLTVRALERLRAAGATSLVSACNSVSASLAVSLFDALDLAPGTLIEMVGPTVSVFKDLPARLLLLATPATIRSGIYQNAFHMIGKEVNAVALPELAGALEFGAPEKDVEKIVADAIADTDLDSTDVVILACTHYPLAYETFRRLLPGHITICDPAFAVAERVERQFWPREAGEGRTRFLVSKDSEPFRALVTRFFPEYAAHIEVIE</sequence>
<dbReference type="PANTHER" id="PTHR21198:SF3">
    <property type="entry name" value="GLUTAMATE RACEMASE"/>
    <property type="match status" value="1"/>
</dbReference>
<reference evidence="2 3" key="1">
    <citation type="journal article" date="2016" name="Nat. Commun.">
        <title>Thousands of microbial genomes shed light on interconnected biogeochemical processes in an aquifer system.</title>
        <authorList>
            <person name="Anantharaman K."/>
            <person name="Brown C.T."/>
            <person name="Hug L.A."/>
            <person name="Sharon I."/>
            <person name="Castelle C.J."/>
            <person name="Probst A.J."/>
            <person name="Thomas B.C."/>
            <person name="Singh A."/>
            <person name="Wilkins M.J."/>
            <person name="Karaoz U."/>
            <person name="Brodie E.L."/>
            <person name="Williams K.H."/>
            <person name="Hubbard S.S."/>
            <person name="Banfield J.F."/>
        </authorList>
    </citation>
    <scope>NUCLEOTIDE SEQUENCE [LARGE SCALE GENOMIC DNA]</scope>
</reference>
<dbReference type="Pfam" id="PF01177">
    <property type="entry name" value="Asp_Glu_race"/>
    <property type="match status" value="1"/>
</dbReference>
<gene>
    <name evidence="2" type="ORF">A2765_06675</name>
</gene>
<proteinExistence type="predicted"/>